<dbReference type="PRINTS" id="PR00463">
    <property type="entry name" value="EP450I"/>
</dbReference>
<evidence type="ECO:0000313" key="13">
    <source>
        <dbReference type="EMBL" id="KAL1562460.1"/>
    </source>
</evidence>
<evidence type="ECO:0000256" key="11">
    <source>
        <dbReference type="RuleBase" id="RU000461"/>
    </source>
</evidence>
<dbReference type="GO" id="GO:0016020">
    <property type="term" value="C:membrane"/>
    <property type="evidence" value="ECO:0007669"/>
    <property type="project" value="UniProtKB-SubCell"/>
</dbReference>
<comment type="caution">
    <text evidence="13">The sequence shown here is derived from an EMBL/GenBank/DDBJ whole genome shotgun (WGS) entry which is preliminary data.</text>
</comment>
<evidence type="ECO:0000256" key="9">
    <source>
        <dbReference type="ARBA" id="ARBA00023136"/>
    </source>
</evidence>
<comment type="similarity">
    <text evidence="3 11">Belongs to the cytochrome P450 family.</text>
</comment>
<evidence type="ECO:0000313" key="14">
    <source>
        <dbReference type="Proteomes" id="UP001567538"/>
    </source>
</evidence>
<keyword evidence="8 10" id="KW-0408">Iron</keyword>
<comment type="subcellular location">
    <subcellularLocation>
        <location evidence="2">Membrane</location>
        <topology evidence="2">Single-pass membrane protein</topology>
    </subcellularLocation>
</comment>
<dbReference type="GO" id="GO:0016114">
    <property type="term" value="P:terpenoid biosynthetic process"/>
    <property type="evidence" value="ECO:0007669"/>
    <property type="project" value="UniProtKB-ARBA"/>
</dbReference>
<dbReference type="GO" id="GO:0046872">
    <property type="term" value="F:metal ion binding"/>
    <property type="evidence" value="ECO:0007669"/>
    <property type="project" value="UniProtKB-KW"/>
</dbReference>
<evidence type="ECO:0000256" key="3">
    <source>
        <dbReference type="ARBA" id="ARBA00010617"/>
    </source>
</evidence>
<dbReference type="PANTHER" id="PTHR24286">
    <property type="entry name" value="CYTOCHROME P450 26"/>
    <property type="match status" value="1"/>
</dbReference>
<dbReference type="PRINTS" id="PR00385">
    <property type="entry name" value="P450"/>
</dbReference>
<reference evidence="13 14" key="1">
    <citation type="submission" date="2024-06" db="EMBL/GenBank/DDBJ databases">
        <title>A chromosome level genome sequence of Diviner's sage (Salvia divinorum).</title>
        <authorList>
            <person name="Ford S.A."/>
            <person name="Ro D.-K."/>
            <person name="Ness R.W."/>
            <person name="Phillips M.A."/>
        </authorList>
    </citation>
    <scope>NUCLEOTIDE SEQUENCE [LARGE SCALE GENOMIC DNA]</scope>
    <source>
        <strain evidence="13">SAF-2024a</strain>
        <tissue evidence="13">Leaf</tissue>
    </source>
</reference>
<dbReference type="CDD" id="cd11043">
    <property type="entry name" value="CYP90-like"/>
    <property type="match status" value="1"/>
</dbReference>
<protein>
    <submittedName>
        <fullName evidence="13">Cytochrome P450 CYP728D25</fullName>
    </submittedName>
</protein>
<dbReference type="FunFam" id="1.10.630.10:FF:000022">
    <property type="entry name" value="Taxadiene 5-alpha hydroxylase"/>
    <property type="match status" value="1"/>
</dbReference>
<dbReference type="InterPro" id="IPR036396">
    <property type="entry name" value="Cyt_P450_sf"/>
</dbReference>
<accession>A0ABD1I2D5</accession>
<keyword evidence="14" id="KW-1185">Reference proteome</keyword>
<dbReference type="EMBL" id="JBEAFC010000003">
    <property type="protein sequence ID" value="KAL1562460.1"/>
    <property type="molecule type" value="Genomic_DNA"/>
</dbReference>
<dbReference type="InterPro" id="IPR001128">
    <property type="entry name" value="Cyt_P450"/>
</dbReference>
<evidence type="ECO:0000256" key="6">
    <source>
        <dbReference type="ARBA" id="ARBA00022989"/>
    </source>
</evidence>
<dbReference type="PANTHER" id="PTHR24286:SF217">
    <property type="entry name" value="OS07G0520300 PROTEIN"/>
    <property type="match status" value="1"/>
</dbReference>
<dbReference type="AlphaFoldDB" id="A0ABD1I2D5"/>
<evidence type="ECO:0000256" key="8">
    <source>
        <dbReference type="ARBA" id="ARBA00023004"/>
    </source>
</evidence>
<evidence type="ECO:0000256" key="4">
    <source>
        <dbReference type="ARBA" id="ARBA00022692"/>
    </source>
</evidence>
<dbReference type="InterPro" id="IPR002401">
    <property type="entry name" value="Cyt_P450_E_grp-I"/>
</dbReference>
<organism evidence="13 14">
    <name type="scientific">Salvia divinorum</name>
    <name type="common">Maria pastora</name>
    <name type="synonym">Diviner's sage</name>
    <dbReference type="NCBI Taxonomy" id="28513"/>
    <lineage>
        <taxon>Eukaryota</taxon>
        <taxon>Viridiplantae</taxon>
        <taxon>Streptophyta</taxon>
        <taxon>Embryophyta</taxon>
        <taxon>Tracheophyta</taxon>
        <taxon>Spermatophyta</taxon>
        <taxon>Magnoliopsida</taxon>
        <taxon>eudicotyledons</taxon>
        <taxon>Gunneridae</taxon>
        <taxon>Pentapetalae</taxon>
        <taxon>asterids</taxon>
        <taxon>lamiids</taxon>
        <taxon>Lamiales</taxon>
        <taxon>Lamiaceae</taxon>
        <taxon>Nepetoideae</taxon>
        <taxon>Mentheae</taxon>
        <taxon>Salviinae</taxon>
        <taxon>Salvia</taxon>
        <taxon>Salvia subgen. Calosphace</taxon>
    </lineage>
</organism>
<feature type="signal peptide" evidence="12">
    <location>
        <begin position="1"/>
        <end position="18"/>
    </location>
</feature>
<dbReference type="Pfam" id="PF00067">
    <property type="entry name" value="p450"/>
    <property type="match status" value="1"/>
</dbReference>
<evidence type="ECO:0000256" key="12">
    <source>
        <dbReference type="SAM" id="SignalP"/>
    </source>
</evidence>
<keyword evidence="11" id="KW-0503">Monooxygenase</keyword>
<name>A0ABD1I2D5_SALDI</name>
<dbReference type="Gene3D" id="1.10.630.10">
    <property type="entry name" value="Cytochrome P450"/>
    <property type="match status" value="1"/>
</dbReference>
<gene>
    <name evidence="13" type="ORF">AAHA92_05036</name>
</gene>
<keyword evidence="4" id="KW-0812">Transmembrane</keyword>
<dbReference type="InterPro" id="IPR017972">
    <property type="entry name" value="Cyt_P450_CS"/>
</dbReference>
<evidence type="ECO:0000256" key="10">
    <source>
        <dbReference type="PIRSR" id="PIRSR602401-1"/>
    </source>
</evidence>
<keyword evidence="10 11" id="KW-0349">Heme</keyword>
<evidence type="ECO:0000256" key="2">
    <source>
        <dbReference type="ARBA" id="ARBA00004167"/>
    </source>
</evidence>
<dbReference type="GO" id="GO:0016712">
    <property type="term" value="F:oxidoreductase activity, acting on paired donors, with incorporation or reduction of molecular oxygen, reduced flavin or flavoprotein as one donor, and incorporation of one atom of oxygen"/>
    <property type="evidence" value="ECO:0007669"/>
    <property type="project" value="UniProtKB-ARBA"/>
</dbReference>
<keyword evidence="12" id="KW-0732">Signal</keyword>
<sequence length="470" mass="54468">MESTIMFWVVAFVSLVLLMRKKRIGQRRVPPWTLGIPIIGQTLELLKAMRANTGEERLQQRARKYGLISKMNLFGKKTVFLTGQAYNKFIFSSDDQTLSNKQPTSVRWPLGDRNLFKMSSDDHRRMRGAMLSFLQPEALKQYVGKMDHEIRLHLTNHWHDNHVVSVMPLMKTLTFNMICTLLFGIERRVRRETLEHLFQQVIDGLYSIPINLPLTRFNRGIRARSEAGAIIRTLLREKREKLERGEDEHNLMTSLLSMCDDTGSPFLSDQEIEDNCALTMIASHDTTSTLLTFLVKLISKHRNVYEVLLKEHEEIVRGKKGASDPLTWEDLGKMKYTWRIAMEALRMYPPVFIGFRTAARDIEMEGYVIPKGWQVFWGLCMTQLDGSIYPDPHKFNPSRFEDQAAMPPHTFIAFGGGSRICLGYEFARMETLAMIHFLVTRFTWKLYLEENTVSRDPMSVFKQGLPIHSL</sequence>
<dbReference type="Proteomes" id="UP001567538">
    <property type="component" value="Unassembled WGS sequence"/>
</dbReference>
<dbReference type="SUPFAM" id="SSF48264">
    <property type="entry name" value="Cytochrome P450"/>
    <property type="match status" value="1"/>
</dbReference>
<keyword evidence="7 11" id="KW-0560">Oxidoreductase</keyword>
<feature type="chain" id="PRO_5044893169" evidence="12">
    <location>
        <begin position="19"/>
        <end position="470"/>
    </location>
</feature>
<evidence type="ECO:0000256" key="1">
    <source>
        <dbReference type="ARBA" id="ARBA00001971"/>
    </source>
</evidence>
<keyword evidence="6" id="KW-1133">Transmembrane helix</keyword>
<keyword evidence="5 10" id="KW-0479">Metal-binding</keyword>
<proteinExistence type="inferred from homology"/>
<keyword evidence="9" id="KW-0472">Membrane</keyword>
<dbReference type="PROSITE" id="PS00086">
    <property type="entry name" value="CYTOCHROME_P450"/>
    <property type="match status" value="1"/>
</dbReference>
<evidence type="ECO:0000256" key="7">
    <source>
        <dbReference type="ARBA" id="ARBA00023002"/>
    </source>
</evidence>
<feature type="binding site" description="axial binding residue" evidence="10">
    <location>
        <position position="421"/>
    </location>
    <ligand>
        <name>heme</name>
        <dbReference type="ChEBI" id="CHEBI:30413"/>
    </ligand>
    <ligandPart>
        <name>Fe</name>
        <dbReference type="ChEBI" id="CHEBI:18248"/>
    </ligandPart>
</feature>
<comment type="cofactor">
    <cofactor evidence="1 10">
        <name>heme</name>
        <dbReference type="ChEBI" id="CHEBI:30413"/>
    </cofactor>
</comment>
<evidence type="ECO:0000256" key="5">
    <source>
        <dbReference type="ARBA" id="ARBA00022723"/>
    </source>
</evidence>